<evidence type="ECO:0000313" key="3">
    <source>
        <dbReference type="Proteomes" id="UP000032366"/>
    </source>
</evidence>
<keyword evidence="3" id="KW-1185">Reference proteome</keyword>
<evidence type="ECO:0000313" key="2">
    <source>
        <dbReference type="EMBL" id="SUM57095.1"/>
    </source>
</evidence>
<name>A0A0D6XQ79_9STAP</name>
<dbReference type="Proteomes" id="UP000254100">
    <property type="component" value="Unassembled WGS sequence"/>
</dbReference>
<dbReference type="EMBL" id="UHDT01000001">
    <property type="protein sequence ID" value="SUM57095.1"/>
    <property type="molecule type" value="Genomic_DNA"/>
</dbReference>
<gene>
    <name evidence="2" type="ORF">NCTC13832_00763</name>
    <name evidence="1" type="ORF">TP70_09875</name>
</gene>
<dbReference type="AlphaFoldDB" id="A0A0D6XQ79"/>
<reference evidence="1 3" key="1">
    <citation type="submission" date="2015-01" db="EMBL/GenBank/DDBJ databases">
        <authorList>
            <person name="Guo J."/>
        </authorList>
    </citation>
    <scope>NUCLEOTIDE SEQUENCE [LARGE SCALE GENOMIC DNA]</scope>
    <source>
        <strain evidence="1 3">DSM 22147</strain>
    </source>
</reference>
<proteinExistence type="predicted"/>
<dbReference type="OrthoDB" id="9944219at2"/>
<dbReference type="RefSeq" id="WP_044361348.1">
    <property type="nucleotide sequence ID" value="NZ_JXWY01000107.1"/>
</dbReference>
<evidence type="ECO:0000313" key="1">
    <source>
        <dbReference type="EMBL" id="KIX90018.1"/>
    </source>
</evidence>
<dbReference type="EMBL" id="JXWY01000107">
    <property type="protein sequence ID" value="KIX90018.1"/>
    <property type="molecule type" value="Genomic_DNA"/>
</dbReference>
<evidence type="ECO:0000313" key="4">
    <source>
        <dbReference type="Proteomes" id="UP000254100"/>
    </source>
</evidence>
<reference evidence="2 4" key="2">
    <citation type="submission" date="2018-06" db="EMBL/GenBank/DDBJ databases">
        <authorList>
            <consortium name="Pathogen Informatics"/>
            <person name="Doyle S."/>
        </authorList>
    </citation>
    <scope>NUCLEOTIDE SEQUENCE [LARGE SCALE GENOMIC DNA]</scope>
    <source>
        <strain evidence="2 4">NCTC13832</strain>
    </source>
</reference>
<sequence>MKRIRAKVSILSIVAVLTYGLILPLIPGNTFSHHTHSQAKAASSWKYLTTTSGNTKGRNLAWKMSTNALIALVAKGLGGSYLGTAAVGGLSTFSNGFLGTDKVLYYTDTIYERRTPVGPEWKHSITFYSNKAKTKKVGSGQVIQRTYSKAYDTNKEEIE</sequence>
<protein>
    <submittedName>
        <fullName evidence="2">Uncharacterized protein</fullName>
    </submittedName>
</protein>
<accession>A0A0D6XQ79</accession>
<organism evidence="2 4">
    <name type="scientific">Staphylococcus microti</name>
    <dbReference type="NCBI Taxonomy" id="569857"/>
    <lineage>
        <taxon>Bacteria</taxon>
        <taxon>Bacillati</taxon>
        <taxon>Bacillota</taxon>
        <taxon>Bacilli</taxon>
        <taxon>Bacillales</taxon>
        <taxon>Staphylococcaceae</taxon>
        <taxon>Staphylococcus</taxon>
    </lineage>
</organism>
<dbReference type="Proteomes" id="UP000032366">
    <property type="component" value="Unassembled WGS sequence"/>
</dbReference>